<feature type="compositionally biased region" description="Pro residues" evidence="1">
    <location>
        <begin position="268"/>
        <end position="284"/>
    </location>
</feature>
<feature type="compositionally biased region" description="Polar residues" evidence="1">
    <location>
        <begin position="742"/>
        <end position="759"/>
    </location>
</feature>
<comment type="caution">
    <text evidence="2">The sequence shown here is derived from an EMBL/GenBank/DDBJ whole genome shotgun (WGS) entry which is preliminary data.</text>
</comment>
<feature type="region of interest" description="Disordered" evidence="1">
    <location>
        <begin position="1"/>
        <end position="23"/>
    </location>
</feature>
<feature type="region of interest" description="Disordered" evidence="1">
    <location>
        <begin position="268"/>
        <end position="299"/>
    </location>
</feature>
<protein>
    <submittedName>
        <fullName evidence="2">Uncharacterized protein</fullName>
    </submittedName>
</protein>
<feature type="region of interest" description="Disordered" evidence="1">
    <location>
        <begin position="698"/>
        <end position="799"/>
    </location>
</feature>
<feature type="region of interest" description="Disordered" evidence="1">
    <location>
        <begin position="658"/>
        <end position="681"/>
    </location>
</feature>
<accession>A0AAD4DH82</accession>
<feature type="compositionally biased region" description="Low complexity" evidence="1">
    <location>
        <begin position="711"/>
        <end position="729"/>
    </location>
</feature>
<dbReference type="Proteomes" id="UP001194580">
    <property type="component" value="Unassembled WGS sequence"/>
</dbReference>
<feature type="compositionally biased region" description="Gly residues" evidence="1">
    <location>
        <begin position="287"/>
        <end position="297"/>
    </location>
</feature>
<feature type="region of interest" description="Disordered" evidence="1">
    <location>
        <begin position="180"/>
        <end position="249"/>
    </location>
</feature>
<dbReference type="PRINTS" id="PR01217">
    <property type="entry name" value="PRICHEXTENSN"/>
</dbReference>
<reference evidence="2" key="1">
    <citation type="journal article" date="2020" name="Fungal Divers.">
        <title>Resolving the Mortierellaceae phylogeny through synthesis of multi-gene phylogenetics and phylogenomics.</title>
        <authorList>
            <person name="Vandepol N."/>
            <person name="Liber J."/>
            <person name="Desiro A."/>
            <person name="Na H."/>
            <person name="Kennedy M."/>
            <person name="Barry K."/>
            <person name="Grigoriev I.V."/>
            <person name="Miller A.N."/>
            <person name="O'Donnell K."/>
            <person name="Stajich J.E."/>
            <person name="Bonito G."/>
        </authorList>
    </citation>
    <scope>NUCLEOTIDE SEQUENCE</scope>
    <source>
        <strain evidence="2">NRRL 28262</strain>
    </source>
</reference>
<dbReference type="AlphaFoldDB" id="A0AAD4DH82"/>
<feature type="compositionally biased region" description="Basic and acidic residues" evidence="1">
    <location>
        <begin position="356"/>
        <end position="369"/>
    </location>
</feature>
<keyword evidence="3" id="KW-1185">Reference proteome</keyword>
<evidence type="ECO:0000256" key="1">
    <source>
        <dbReference type="SAM" id="MobiDB-lite"/>
    </source>
</evidence>
<sequence>MASDSPLSMPSSPFSTYTAPSRTSTRGRLGYRFLFTLLSLHSLHSSSFYSSSKSSIFFAEALVSCTYPNYLTEVKPGETSLLTWQVSGQDLTTYDKLTATLYCMDLNGNQGGMWRGIETLFQNRGLAAQSQIKFSVPDCGRLANNVAIRIVASGQQGSAVQNDACYFKMDPKMAVVPPVTTTTTTTSQSPPVITTTKDPNPPVTQPTATNKPDPTVLPPSSPGTTNTVPPTGPTTIISTNPPSSFPTTVTTISGTVVTIPYPSTKPYPPLPPLPPLSDPPPPPSLGNVGGGGGGGSGNDQPKTLLASICSGAALVIIVSLLVLRRRRSMRNGNNGRGINSNRGLKLSHLKLLRGRSKGDQKEGHFHLMRDDDDYDSPEMDREVALAAATTKTTMKSLTPTPPPSQAPPPMPLLIDISPESAEKIDQHTASYRDSSLSYPPNAHLDPSWRRSASFPYTTYSDDDYTMSSMRSSCETSSVVREYWAASMAARTERRLEGYPPTIDLYDEGSVFGDHHRRTPSFSSVSRKAEIMTLDSASIAESNVLPAADGILKRHYRNTMNSVQSYLQRSMTMSLTSLHSTFTSSSEEENSSAGYRTRSRGNGFRPPIDSEFLNHLNIKSLQSEERQLEYYTHLYRQNPTMTMSTANYDNDCESQAARSSILTGASRRTSSVPSLTSTNDPFKTFDSNEILLDMSPFGDQHAILPTSPNMFPSTSPSPRVRPVSSSSSSTERNPATMRGGGSQESTPTNSHALTVVNISSARPLENAKAEPSSSRQPQTPHVDQRPPTSQLTGSHRRCVA</sequence>
<dbReference type="EMBL" id="JAAAIL010000339">
    <property type="protein sequence ID" value="KAG0276764.1"/>
    <property type="molecule type" value="Genomic_DNA"/>
</dbReference>
<gene>
    <name evidence="2" type="ORF">BGZ95_007065</name>
</gene>
<feature type="compositionally biased region" description="Low complexity" evidence="1">
    <location>
        <begin position="180"/>
        <end position="196"/>
    </location>
</feature>
<evidence type="ECO:0000313" key="3">
    <source>
        <dbReference type="Proteomes" id="UP001194580"/>
    </source>
</evidence>
<organism evidence="2 3">
    <name type="scientific">Linnemannia exigua</name>
    <dbReference type="NCBI Taxonomy" id="604196"/>
    <lineage>
        <taxon>Eukaryota</taxon>
        <taxon>Fungi</taxon>
        <taxon>Fungi incertae sedis</taxon>
        <taxon>Mucoromycota</taxon>
        <taxon>Mortierellomycotina</taxon>
        <taxon>Mortierellomycetes</taxon>
        <taxon>Mortierellales</taxon>
        <taxon>Mortierellaceae</taxon>
        <taxon>Linnemannia</taxon>
    </lineage>
</organism>
<proteinExistence type="predicted"/>
<feature type="region of interest" description="Disordered" evidence="1">
    <location>
        <begin position="579"/>
        <end position="601"/>
    </location>
</feature>
<feature type="compositionally biased region" description="Low complexity" evidence="1">
    <location>
        <begin position="222"/>
        <end position="249"/>
    </location>
</feature>
<name>A0AAD4DH82_9FUNG</name>
<evidence type="ECO:0000313" key="2">
    <source>
        <dbReference type="EMBL" id="KAG0276764.1"/>
    </source>
</evidence>
<feature type="compositionally biased region" description="Polar residues" evidence="1">
    <location>
        <begin position="770"/>
        <end position="792"/>
    </location>
</feature>
<feature type="region of interest" description="Disordered" evidence="1">
    <location>
        <begin position="355"/>
        <end position="376"/>
    </location>
</feature>